<dbReference type="EMBL" id="JABVCQ010000004">
    <property type="protein sequence ID" value="MBB1125175.1"/>
    <property type="molecule type" value="Genomic_DNA"/>
</dbReference>
<sequence length="159" mass="18403">MKVKITEVGKCCLINKSKKLDMNLTRYLQLALTQFMSNSIRDDVLQVIKKLVTPAEVIVLITQVESLDDPGAYCSNICDDNVTVAGFFLFIDFVAALIINLGEPAIKDMQKYCNTKHPFVFWLIQYTSDDRFHDEIMLKFNRIFTDWRHNSTLRNLNEC</sequence>
<keyword evidence="1" id="KW-0472">Membrane</keyword>
<feature type="transmembrane region" description="Helical" evidence="1">
    <location>
        <begin position="82"/>
        <end position="102"/>
    </location>
</feature>
<evidence type="ECO:0000313" key="2">
    <source>
        <dbReference type="EMBL" id="MBB1125175.1"/>
    </source>
</evidence>
<organism evidence="2 3">
    <name type="scientific">Thiospirillum jenense</name>
    <dbReference type="NCBI Taxonomy" id="1653858"/>
    <lineage>
        <taxon>Bacteria</taxon>
        <taxon>Pseudomonadati</taxon>
        <taxon>Pseudomonadota</taxon>
        <taxon>Gammaproteobacteria</taxon>
        <taxon>Chromatiales</taxon>
        <taxon>Chromatiaceae</taxon>
        <taxon>Thiospirillum</taxon>
    </lineage>
</organism>
<name>A0A839H5C8_9GAMM</name>
<reference evidence="2 3" key="1">
    <citation type="journal article" date="2020" name="Arch. Microbiol.">
        <title>The genome sequence of the giant phototrophic gammaproteobacterium Thiospirillum jenense gives insight into its physiological properties and phylogenetic relationships.</title>
        <authorList>
            <person name="Imhoff J.F."/>
            <person name="Meyer T.E."/>
            <person name="Kyndt J.A."/>
        </authorList>
    </citation>
    <scope>NUCLEOTIDE SEQUENCE [LARGE SCALE GENOMIC DNA]</scope>
    <source>
        <strain evidence="2 3">DSM 216</strain>
    </source>
</reference>
<comment type="caution">
    <text evidence="2">The sequence shown here is derived from an EMBL/GenBank/DDBJ whole genome shotgun (WGS) entry which is preliminary data.</text>
</comment>
<keyword evidence="1" id="KW-0812">Transmembrane</keyword>
<keyword evidence="3" id="KW-1185">Reference proteome</keyword>
<accession>A0A839H5C8</accession>
<dbReference type="RefSeq" id="WP_238787398.1">
    <property type="nucleotide sequence ID" value="NZ_JABVCQ010000004.1"/>
</dbReference>
<evidence type="ECO:0000256" key="1">
    <source>
        <dbReference type="SAM" id="Phobius"/>
    </source>
</evidence>
<gene>
    <name evidence="2" type="ORF">HUK38_02890</name>
</gene>
<dbReference type="Proteomes" id="UP000548632">
    <property type="component" value="Unassembled WGS sequence"/>
</dbReference>
<keyword evidence="1" id="KW-1133">Transmembrane helix</keyword>
<evidence type="ECO:0000313" key="3">
    <source>
        <dbReference type="Proteomes" id="UP000548632"/>
    </source>
</evidence>
<protein>
    <submittedName>
        <fullName evidence="2">Uncharacterized protein</fullName>
    </submittedName>
</protein>
<dbReference type="AlphaFoldDB" id="A0A839H5C8"/>
<proteinExistence type="predicted"/>